<evidence type="ECO:0000313" key="2">
    <source>
        <dbReference type="EMBL" id="MDF0592164.1"/>
    </source>
</evidence>
<feature type="transmembrane region" description="Helical" evidence="1">
    <location>
        <begin position="28"/>
        <end position="46"/>
    </location>
</feature>
<gene>
    <name evidence="2" type="ORF">P0O24_01000</name>
</gene>
<feature type="transmembrane region" description="Helical" evidence="1">
    <location>
        <begin position="383"/>
        <end position="403"/>
    </location>
</feature>
<dbReference type="InterPro" id="IPR003474">
    <property type="entry name" value="Glcn_transporter"/>
</dbReference>
<keyword evidence="1" id="KW-0472">Membrane</keyword>
<dbReference type="RefSeq" id="WP_316967874.1">
    <property type="nucleotide sequence ID" value="NZ_JARFPL010000002.1"/>
</dbReference>
<feature type="transmembrane region" description="Helical" evidence="1">
    <location>
        <begin position="271"/>
        <end position="292"/>
    </location>
</feature>
<feature type="transmembrane region" description="Helical" evidence="1">
    <location>
        <begin position="53"/>
        <end position="72"/>
    </location>
</feature>
<evidence type="ECO:0000313" key="3">
    <source>
        <dbReference type="Proteomes" id="UP001215956"/>
    </source>
</evidence>
<name>A0ABT5XBS6_9EURY</name>
<keyword evidence="1" id="KW-1133">Transmembrane helix</keyword>
<feature type="transmembrane region" description="Helical" evidence="1">
    <location>
        <begin position="216"/>
        <end position="234"/>
    </location>
</feature>
<evidence type="ECO:0008006" key="4">
    <source>
        <dbReference type="Google" id="ProtNLM"/>
    </source>
</evidence>
<feature type="transmembrane region" description="Helical" evidence="1">
    <location>
        <begin position="240"/>
        <end position="259"/>
    </location>
</feature>
<dbReference type="Pfam" id="PF02447">
    <property type="entry name" value="GntP_permease"/>
    <property type="match status" value="1"/>
</dbReference>
<dbReference type="Proteomes" id="UP001215956">
    <property type="component" value="Unassembled WGS sequence"/>
</dbReference>
<keyword evidence="1" id="KW-0812">Transmembrane</keyword>
<comment type="caution">
    <text evidence="2">The sequence shown here is derived from an EMBL/GenBank/DDBJ whole genome shotgun (WGS) entry which is preliminary data.</text>
</comment>
<reference evidence="2 3" key="1">
    <citation type="submission" date="2023-03" db="EMBL/GenBank/DDBJ databases">
        <title>Whole genome sequencing of Methanotrichaceae archaeon M04Ac.</title>
        <authorList>
            <person name="Khomyakova M.A."/>
            <person name="Merkel A.Y."/>
            <person name="Slobodkin A.I."/>
        </authorList>
    </citation>
    <scope>NUCLEOTIDE SEQUENCE [LARGE SCALE GENOMIC DNA]</scope>
    <source>
        <strain evidence="2 3">M04Ac</strain>
    </source>
</reference>
<dbReference type="PANTHER" id="PTHR30354">
    <property type="entry name" value="GNT FAMILY GLUCONATE TRANSPORTER"/>
    <property type="match status" value="1"/>
</dbReference>
<organism evidence="2 3">
    <name type="scientific">Candidatus Methanocrinis alkalitolerans</name>
    <dbReference type="NCBI Taxonomy" id="3033395"/>
    <lineage>
        <taxon>Archaea</taxon>
        <taxon>Methanobacteriati</taxon>
        <taxon>Methanobacteriota</taxon>
        <taxon>Stenosarchaea group</taxon>
        <taxon>Methanomicrobia</taxon>
        <taxon>Methanotrichales</taxon>
        <taxon>Methanotrichaceae</taxon>
        <taxon>Methanocrinis</taxon>
    </lineage>
</organism>
<feature type="transmembrane region" description="Helical" evidence="1">
    <location>
        <begin position="344"/>
        <end position="363"/>
    </location>
</feature>
<protein>
    <recommendedName>
        <fullName evidence="4">Gluconate permease</fullName>
    </recommendedName>
</protein>
<accession>A0ABT5XBS6</accession>
<keyword evidence="3" id="KW-1185">Reference proteome</keyword>
<feature type="transmembrane region" description="Helical" evidence="1">
    <location>
        <begin position="304"/>
        <end position="323"/>
    </location>
</feature>
<evidence type="ECO:0000256" key="1">
    <source>
        <dbReference type="SAM" id="Phobius"/>
    </source>
</evidence>
<sequence length="409" mass="43139">MDLLPAFLVAILLVGIMTARIGLSPFLSLVVSALVFGVLVGMGPELTGTVSTGLARIFSALAIIVFSGSVIAEQLRRSRAVERIVADLLLLVGQKGGLFASGLSGYLVALPAMCPLTSYLILEPVVREMGRTEGGSARRYLYSVALFSLISFNLVYPSPVMVTLTGSLGVDPLEAVKFGLPLSLLLLVFAFLYLKRLSVVEETVAPAQTAPLPPRLLSWAPLALPLVLIVVGIFSSDPWFFGSPDVALLAGALLSVAMAKKEAAEMIRAATRRAGVIIFDLCGAGAFGYVIAESGLGPDLYAGLGQLVPAVVLPFLVASLIQLAQGSRVVTVVIAAEMMSGYPLEPVTLLFSIAAGAYLFSSFSDPYFWLVKDTTGSGLKEALIGYTLPLTICGLLVFFATILRHLLLV</sequence>
<dbReference type="PANTHER" id="PTHR30354:SF11">
    <property type="entry name" value="PERMEASE"/>
    <property type="match status" value="1"/>
</dbReference>
<feature type="transmembrane region" description="Helical" evidence="1">
    <location>
        <begin position="178"/>
        <end position="195"/>
    </location>
</feature>
<dbReference type="EMBL" id="JARFPL010000002">
    <property type="protein sequence ID" value="MDF0592164.1"/>
    <property type="molecule type" value="Genomic_DNA"/>
</dbReference>
<feature type="transmembrane region" description="Helical" evidence="1">
    <location>
        <begin position="140"/>
        <end position="158"/>
    </location>
</feature>
<proteinExistence type="predicted"/>